<feature type="compositionally biased region" description="Polar residues" evidence="1">
    <location>
        <begin position="370"/>
        <end position="379"/>
    </location>
</feature>
<evidence type="ECO:0000256" key="2">
    <source>
        <dbReference type="SAM" id="Phobius"/>
    </source>
</evidence>
<organism evidence="4 5">
    <name type="scientific">Dioscorea cayennensis subsp. rotundata</name>
    <name type="common">White Guinea yam</name>
    <name type="synonym">Dioscorea rotundata</name>
    <dbReference type="NCBI Taxonomy" id="55577"/>
    <lineage>
        <taxon>Eukaryota</taxon>
        <taxon>Viridiplantae</taxon>
        <taxon>Streptophyta</taxon>
        <taxon>Embryophyta</taxon>
        <taxon>Tracheophyta</taxon>
        <taxon>Spermatophyta</taxon>
        <taxon>Magnoliopsida</taxon>
        <taxon>Liliopsida</taxon>
        <taxon>Dioscoreales</taxon>
        <taxon>Dioscoreaceae</taxon>
        <taxon>Dioscorea</taxon>
    </lineage>
</organism>
<dbReference type="Pfam" id="PF10058">
    <property type="entry name" value="Zn_ribbon_10"/>
    <property type="match status" value="1"/>
</dbReference>
<reference evidence="5" key="1">
    <citation type="submission" date="2025-08" db="UniProtKB">
        <authorList>
            <consortium name="RefSeq"/>
        </authorList>
    </citation>
    <scope>IDENTIFICATION</scope>
</reference>
<proteinExistence type="predicted"/>
<sequence length="388" mass="42723">MPAASDPSSPKMAEDVAGDGKEVDPAPEKKKRRPRGFLSRVWSGVFGGRSEDYEKRLQYLSKEEALVMSRMQRRARTSKKRARNLILMTILIELVFIGYAFISVRGVDQSWQMKAVQVLPVFVVPALGFAAYTGFVSFVRMRDQKDQKTLERLRAERKAKIDELKERTNYYSTQQLIQRYDLDPAAKAAAATVLASKLGADSGLNFLVGDEKNPTAPMGKSNDAELLQSTGLRNRKPSNIKTHSPRSTGNTQLADETTNVHNTEGKEGTVYQQKIVEHYTGSPKDSGLFSGLLNFLVGDDPTHSFALICGNCHMHNGLARKEDFPYMTYYCPHCHALNVSQLQPEGRESGSSSGRTSPLGDGVSAANAGDTITDTTIQEPPSGANEDK</sequence>
<gene>
    <name evidence="5" type="primary">LOC120272060</name>
</gene>
<dbReference type="Proteomes" id="UP001515500">
    <property type="component" value="Chromosome 11"/>
</dbReference>
<evidence type="ECO:0000256" key="1">
    <source>
        <dbReference type="SAM" id="MobiDB-lite"/>
    </source>
</evidence>
<dbReference type="PANTHER" id="PTHR22166:SF12">
    <property type="entry name" value="ENDOPLASMIC RETICULUM JUNCTION FORMATION PROTEIN LUNAPARK"/>
    <property type="match status" value="1"/>
</dbReference>
<dbReference type="InterPro" id="IPR019273">
    <property type="entry name" value="Lunapark_Znf"/>
</dbReference>
<feature type="transmembrane region" description="Helical" evidence="2">
    <location>
        <begin position="122"/>
        <end position="139"/>
    </location>
</feature>
<dbReference type="RefSeq" id="XP_039134729.1">
    <property type="nucleotide sequence ID" value="XM_039278795.1"/>
</dbReference>
<feature type="compositionally biased region" description="Polar residues" evidence="1">
    <location>
        <begin position="239"/>
        <end position="262"/>
    </location>
</feature>
<protein>
    <submittedName>
        <fullName evidence="5">Uncharacterized protein At2g24330-like</fullName>
    </submittedName>
</protein>
<evidence type="ECO:0000313" key="5">
    <source>
        <dbReference type="RefSeq" id="XP_039134729.1"/>
    </source>
</evidence>
<feature type="region of interest" description="Disordered" evidence="1">
    <location>
        <begin position="344"/>
        <end position="388"/>
    </location>
</feature>
<feature type="region of interest" description="Disordered" evidence="1">
    <location>
        <begin position="1"/>
        <end position="34"/>
    </location>
</feature>
<dbReference type="GO" id="GO:0071786">
    <property type="term" value="P:endoplasmic reticulum tubular network organization"/>
    <property type="evidence" value="ECO:0007669"/>
    <property type="project" value="InterPro"/>
</dbReference>
<dbReference type="AlphaFoldDB" id="A0AB40C8C6"/>
<keyword evidence="4" id="KW-1185">Reference proteome</keyword>
<dbReference type="InterPro" id="IPR040115">
    <property type="entry name" value="Lnp"/>
</dbReference>
<dbReference type="GeneID" id="120272060"/>
<evidence type="ECO:0000313" key="4">
    <source>
        <dbReference type="Proteomes" id="UP001515500"/>
    </source>
</evidence>
<dbReference type="GO" id="GO:0071782">
    <property type="term" value="C:endoplasmic reticulum tubular network"/>
    <property type="evidence" value="ECO:0007669"/>
    <property type="project" value="TreeGrafter"/>
</dbReference>
<keyword evidence="2" id="KW-1133">Transmembrane helix</keyword>
<name>A0AB40C8C6_DIOCR</name>
<feature type="region of interest" description="Disordered" evidence="1">
    <location>
        <begin position="229"/>
        <end position="268"/>
    </location>
</feature>
<evidence type="ECO:0000259" key="3">
    <source>
        <dbReference type="Pfam" id="PF10058"/>
    </source>
</evidence>
<keyword evidence="2" id="KW-0812">Transmembrane</keyword>
<feature type="domain" description="Lunapark zinc ribbon" evidence="3">
    <location>
        <begin position="292"/>
        <end position="338"/>
    </location>
</feature>
<dbReference type="PANTHER" id="PTHR22166">
    <property type="entry name" value="ENDOPLASMIC RETICULUM JUNCTION FORMATION PROTEIN LUNAPARK"/>
    <property type="match status" value="1"/>
</dbReference>
<feature type="transmembrane region" description="Helical" evidence="2">
    <location>
        <begin position="82"/>
        <end position="102"/>
    </location>
</feature>
<feature type="compositionally biased region" description="Basic and acidic residues" evidence="1">
    <location>
        <begin position="12"/>
        <end position="28"/>
    </location>
</feature>
<accession>A0AB40C8C6</accession>
<keyword evidence="2" id="KW-0472">Membrane</keyword>